<evidence type="ECO:0000256" key="2">
    <source>
        <dbReference type="ARBA" id="ARBA00022448"/>
    </source>
</evidence>
<dbReference type="InterPro" id="IPR024961">
    <property type="entry name" value="T2SS_GspC_N"/>
</dbReference>
<dbReference type="Proteomes" id="UP001163739">
    <property type="component" value="Chromosome"/>
</dbReference>
<comment type="subcellular location">
    <subcellularLocation>
        <location evidence="1">Cell inner membrane</location>
    </subcellularLocation>
</comment>
<evidence type="ECO:0000256" key="6">
    <source>
        <dbReference type="ARBA" id="ARBA00022927"/>
    </source>
</evidence>
<evidence type="ECO:0000313" key="12">
    <source>
        <dbReference type="EMBL" id="UZE94471.1"/>
    </source>
</evidence>
<dbReference type="EMBL" id="CP100390">
    <property type="protein sequence ID" value="UZE94471.1"/>
    <property type="molecule type" value="Genomic_DNA"/>
</dbReference>
<evidence type="ECO:0000256" key="5">
    <source>
        <dbReference type="ARBA" id="ARBA00022692"/>
    </source>
</evidence>
<dbReference type="Pfam" id="PF11356">
    <property type="entry name" value="T2SSC"/>
    <property type="match status" value="1"/>
</dbReference>
<organism evidence="12 13">
    <name type="scientific">Alkalimarinus alittae</name>
    <dbReference type="NCBI Taxonomy" id="2961619"/>
    <lineage>
        <taxon>Bacteria</taxon>
        <taxon>Pseudomonadati</taxon>
        <taxon>Pseudomonadota</taxon>
        <taxon>Gammaproteobacteria</taxon>
        <taxon>Alteromonadales</taxon>
        <taxon>Alteromonadaceae</taxon>
        <taxon>Alkalimarinus</taxon>
    </lineage>
</organism>
<feature type="domain" description="Type II secretion system protein GspC N-terminal" evidence="11">
    <location>
        <begin position="17"/>
        <end position="154"/>
    </location>
</feature>
<accession>A0ABY6MXB1</accession>
<keyword evidence="4" id="KW-0997">Cell inner membrane</keyword>
<keyword evidence="3" id="KW-1003">Cell membrane</keyword>
<keyword evidence="5 10" id="KW-0812">Transmembrane</keyword>
<proteinExistence type="predicted"/>
<gene>
    <name evidence="12" type="ORF">NKI27_10230</name>
</gene>
<dbReference type="Gene3D" id="2.30.30.830">
    <property type="match status" value="1"/>
</dbReference>
<feature type="compositionally biased region" description="Polar residues" evidence="9">
    <location>
        <begin position="165"/>
        <end position="181"/>
    </location>
</feature>
<evidence type="ECO:0000256" key="7">
    <source>
        <dbReference type="ARBA" id="ARBA00022989"/>
    </source>
</evidence>
<reference evidence="12" key="1">
    <citation type="submission" date="2022-06" db="EMBL/GenBank/DDBJ databases">
        <title>Alkalimarinus sp. nov., isolated from gut of a Alitta virens.</title>
        <authorList>
            <person name="Yang A.I."/>
            <person name="Shin N.-R."/>
        </authorList>
    </citation>
    <scope>NUCLEOTIDE SEQUENCE</scope>
    <source>
        <strain evidence="12">A2M4</strain>
    </source>
</reference>
<evidence type="ECO:0000256" key="1">
    <source>
        <dbReference type="ARBA" id="ARBA00004533"/>
    </source>
</evidence>
<evidence type="ECO:0000313" key="13">
    <source>
        <dbReference type="Proteomes" id="UP001163739"/>
    </source>
</evidence>
<evidence type="ECO:0000256" key="8">
    <source>
        <dbReference type="ARBA" id="ARBA00023136"/>
    </source>
</evidence>
<evidence type="ECO:0000259" key="11">
    <source>
        <dbReference type="Pfam" id="PF11356"/>
    </source>
</evidence>
<dbReference type="RefSeq" id="WP_265045965.1">
    <property type="nucleotide sequence ID" value="NZ_CP100390.1"/>
</dbReference>
<evidence type="ECO:0000256" key="10">
    <source>
        <dbReference type="SAM" id="Phobius"/>
    </source>
</evidence>
<keyword evidence="8 10" id="KW-0472">Membrane</keyword>
<keyword evidence="6" id="KW-0653">Protein transport</keyword>
<name>A0ABY6MXB1_9ALTE</name>
<keyword evidence="7 10" id="KW-1133">Transmembrane helix</keyword>
<sequence>MNKLALQQKAPVIILIILVAAMLFTLAIQAYDFFMPPNDQAIALAQKKEIKPIQTARPQREIDQFELFGNPADSEQQEAIVTTENLPKTNLRLVLRGVSASNEVERVSALIEGPDKETLKYSINDELPGSAKLKSVHEKRIVIQRNGRLENLYFPEDTNIGIVRNNNAEGSTPNSQTAQSPQPIPVPQSYQRPTVDLDTLSEERKNEIKHRLEQLREKMKQSQQ</sequence>
<evidence type="ECO:0000256" key="4">
    <source>
        <dbReference type="ARBA" id="ARBA00022519"/>
    </source>
</evidence>
<feature type="transmembrane region" description="Helical" evidence="10">
    <location>
        <begin position="12"/>
        <end position="31"/>
    </location>
</feature>
<protein>
    <recommendedName>
        <fullName evidence="11">Type II secretion system protein GspC N-terminal domain-containing protein</fullName>
    </recommendedName>
</protein>
<evidence type="ECO:0000256" key="3">
    <source>
        <dbReference type="ARBA" id="ARBA00022475"/>
    </source>
</evidence>
<feature type="region of interest" description="Disordered" evidence="9">
    <location>
        <begin position="165"/>
        <end position="204"/>
    </location>
</feature>
<keyword evidence="2" id="KW-0813">Transport</keyword>
<evidence type="ECO:0000256" key="9">
    <source>
        <dbReference type="SAM" id="MobiDB-lite"/>
    </source>
</evidence>
<keyword evidence="13" id="KW-1185">Reference proteome</keyword>